<keyword evidence="1" id="KW-0812">Transmembrane</keyword>
<keyword evidence="1" id="KW-0472">Membrane</keyword>
<gene>
    <name evidence="2" type="ORF">SMC1_04040</name>
</gene>
<accession>A0A398E2Y6</accession>
<organism evidence="2 3">
    <name type="scientific">Candidatus Cryosericum septentrionale</name>
    <dbReference type="NCBI Taxonomy" id="2290913"/>
    <lineage>
        <taxon>Bacteria</taxon>
        <taxon>Pseudomonadati</taxon>
        <taxon>Caldisericota/Cryosericota group</taxon>
        <taxon>Candidatus Cryosericota</taxon>
        <taxon>Candidatus Cryosericia</taxon>
        <taxon>Candidatus Cryosericales</taxon>
        <taxon>Candidatus Cryosericaceae</taxon>
        <taxon>Candidatus Cryosericum</taxon>
    </lineage>
</organism>
<keyword evidence="1" id="KW-1133">Transmembrane helix</keyword>
<sequence length="222" mass="23558">MTHDMRTTNEIMSDNELPLELSAELRREVSALFAPMDRSLAKSVTAAIGVRRSRRRLLQSLWLGFSPVMAVAIVVALYVGGATLPRTLSLATSGGALLAPNPEFRAAGATPKGFVDSQGSPVLGTASSFRVVLDGDVARKQLLVTWLRARHVDVAVELDTAAPGHEVALTLEPDEVRGFAALMALHGFIGEEPSGLRIVAGFSLETWASSLGTSSLVICLIP</sequence>
<name>A0A398E2Y6_9BACT</name>
<dbReference type="AlphaFoldDB" id="A0A398E2Y6"/>
<feature type="transmembrane region" description="Helical" evidence="1">
    <location>
        <begin position="61"/>
        <end position="80"/>
    </location>
</feature>
<protein>
    <submittedName>
        <fullName evidence="2">Uncharacterized protein</fullName>
    </submittedName>
</protein>
<evidence type="ECO:0000313" key="2">
    <source>
        <dbReference type="EMBL" id="RIE16981.1"/>
    </source>
</evidence>
<comment type="caution">
    <text evidence="2">The sequence shown here is derived from an EMBL/GenBank/DDBJ whole genome shotgun (WGS) entry which is preliminary data.</text>
</comment>
<dbReference type="EMBL" id="QXIY01000016">
    <property type="protein sequence ID" value="RIE16981.1"/>
    <property type="molecule type" value="Genomic_DNA"/>
</dbReference>
<dbReference type="Proteomes" id="UP000266113">
    <property type="component" value="Unassembled WGS sequence"/>
</dbReference>
<evidence type="ECO:0000256" key="1">
    <source>
        <dbReference type="SAM" id="Phobius"/>
    </source>
</evidence>
<reference evidence="2 3" key="1">
    <citation type="submission" date="2018-09" db="EMBL/GenBank/DDBJ databases">
        <title>Discovery and Ecogenomic Context for Candidatus Cryosericales, a Global Caldiserica Order Active in Thawing Permafrost.</title>
        <authorList>
            <person name="Martinez M.A."/>
            <person name="Woodcroft B.J."/>
            <person name="Ignacio Espinoza J.C."/>
            <person name="Zayed A."/>
            <person name="Singleton C.M."/>
            <person name="Boyd J."/>
            <person name="Li Y.-F."/>
            <person name="Purvine S."/>
            <person name="Maughan H."/>
            <person name="Hodgkins S.B."/>
            <person name="Anderson D."/>
            <person name="Sederholm M."/>
            <person name="Temperton B."/>
            <person name="Saleska S.R."/>
            <person name="Tyson G.W."/>
            <person name="Rich V.I."/>
        </authorList>
    </citation>
    <scope>NUCLEOTIDE SEQUENCE [LARGE SCALE GENOMIC DNA]</scope>
    <source>
        <strain evidence="2 3">SMC1</strain>
    </source>
</reference>
<evidence type="ECO:0000313" key="3">
    <source>
        <dbReference type="Proteomes" id="UP000266113"/>
    </source>
</evidence>
<proteinExistence type="predicted"/>
<keyword evidence="3" id="KW-1185">Reference proteome</keyword>